<keyword evidence="3" id="KW-1185">Reference proteome</keyword>
<gene>
    <name evidence="2" type="ORF">KGD82_13380</name>
</gene>
<evidence type="ECO:0008006" key="4">
    <source>
        <dbReference type="Google" id="ProtNLM"/>
    </source>
</evidence>
<dbReference type="AlphaFoldDB" id="A0A975QKS1"/>
<sequence>MNEIAIRQGDNLDERITYARALAEANLLPKQYRGNPANVLYAVDYGKSLGLDAVQAMNSVHVIEGKPSPSSGLISAMVRRAGHKLRVKVERGQAGPVAIAQIIRSDDPEWTFESRWDMDRARKAGVAGKNVWKAYPEAMLKARAITEVAREACEEALLGFSHSAEEMGAEVDPDGNVVEVAPAQKRAGATIAEAVAETEAEAPEKPPVDLELMNSMGRLMRMLGFGREEALPFASEVVGREVTSRADLSEEEVRKVIEALDARLQERDRQAENPEIADAEVVSEDEATYGEYVGAES</sequence>
<evidence type="ECO:0000256" key="1">
    <source>
        <dbReference type="SAM" id="MobiDB-lite"/>
    </source>
</evidence>
<feature type="region of interest" description="Disordered" evidence="1">
    <location>
        <begin position="264"/>
        <end position="297"/>
    </location>
</feature>
<organism evidence="2 3">
    <name type="scientific">Nocardiopsis eucommiae</name>
    <dbReference type="NCBI Taxonomy" id="2831970"/>
    <lineage>
        <taxon>Bacteria</taxon>
        <taxon>Bacillati</taxon>
        <taxon>Actinomycetota</taxon>
        <taxon>Actinomycetes</taxon>
        <taxon>Streptosporangiales</taxon>
        <taxon>Nocardiopsidaceae</taxon>
        <taxon>Nocardiopsis</taxon>
    </lineage>
</organism>
<dbReference type="EMBL" id="CP074402">
    <property type="protein sequence ID" value="QVJ03021.1"/>
    <property type="molecule type" value="Genomic_DNA"/>
</dbReference>
<evidence type="ECO:0000313" key="2">
    <source>
        <dbReference type="EMBL" id="QVJ03021.1"/>
    </source>
</evidence>
<name>A0A975QKS1_9ACTN</name>
<proteinExistence type="predicted"/>
<accession>A0A975QKS1</accession>
<feature type="compositionally biased region" description="Acidic residues" evidence="1">
    <location>
        <begin position="275"/>
        <end position="288"/>
    </location>
</feature>
<reference evidence="2" key="1">
    <citation type="submission" date="2021-05" db="EMBL/GenBank/DDBJ databases">
        <authorList>
            <person name="Kaiqin L."/>
            <person name="Jian G."/>
        </authorList>
    </citation>
    <scope>NUCLEOTIDE SEQUENCE</scope>
    <source>
        <strain evidence="2">HDS5</strain>
    </source>
</reference>
<protein>
    <recommendedName>
        <fullName evidence="4">RecT-like ssDNA binding protein</fullName>
    </recommendedName>
</protein>
<dbReference type="KEGG" id="nec:KGD82_13380"/>
<evidence type="ECO:0000313" key="3">
    <source>
        <dbReference type="Proteomes" id="UP000682416"/>
    </source>
</evidence>
<dbReference type="Proteomes" id="UP000682416">
    <property type="component" value="Chromosome"/>
</dbReference>